<comment type="similarity">
    <text evidence="4">Belongs to the SIMIBI class G3E GTPase family. ZNG1 subfamily.</text>
</comment>
<dbReference type="Gene3D" id="3.40.50.300">
    <property type="entry name" value="P-loop containing nucleotide triphosphate hydrolases"/>
    <property type="match status" value="1"/>
</dbReference>
<dbReference type="Gene3D" id="3.30.1220.10">
    <property type="entry name" value="CobW-like, C-terminal domain"/>
    <property type="match status" value="1"/>
</dbReference>
<dbReference type="CDD" id="cd03112">
    <property type="entry name" value="CobW-like"/>
    <property type="match status" value="1"/>
</dbReference>
<dbReference type="RefSeq" id="WP_308454747.1">
    <property type="nucleotide sequence ID" value="NZ_JAJEQR010000062.1"/>
</dbReference>
<dbReference type="InterPro" id="IPR036627">
    <property type="entry name" value="CobW-likC_sf"/>
</dbReference>
<sequence>MKILIVSGFLGAGKTTFIKALAKNTGCEIAVLENEYGASGIDGDRLAGALADGTVNIWEMTEGCICCSAKGDFAASVLTIANAVDPEYLVVEPTGVGMLGQIIQNLRQIEYERIAILPAITIVDIGSWQHYERDFPELYHNQIREAGTIVLSKTEHSSAEEIAAVQSMIREKNSEAEIVTDYHHLDPSAWMRFLNTGRDKKEHDASENPEALPDSFSLENISLESPERLILFLEELIRGHFGDIIRAKGQVPSGGLVLEFDVAGDRYSIRQPEPGPESEAEAKGKVVFIGRRIDKRTIRHRFISRNAKVKIQSLADLSSGGGDFSWDFESFSS</sequence>
<feature type="domain" description="CobW C-terminal" evidence="7">
    <location>
        <begin position="224"/>
        <end position="302"/>
    </location>
</feature>
<name>A0AAE3EE17_9FIRM</name>
<reference evidence="8" key="1">
    <citation type="submission" date="2021-10" db="EMBL/GenBank/DDBJ databases">
        <title>Anaerobic single-cell dispensing facilitates the cultivation of human gut bacteria.</title>
        <authorList>
            <person name="Afrizal A."/>
        </authorList>
    </citation>
    <scope>NUCLEOTIDE SEQUENCE</scope>
    <source>
        <strain evidence="8">CLA-AA-H215</strain>
    </source>
</reference>
<dbReference type="EMBL" id="JAJEQR010000062">
    <property type="protein sequence ID" value="MCC2232340.1"/>
    <property type="molecule type" value="Genomic_DNA"/>
</dbReference>
<dbReference type="AlphaFoldDB" id="A0AAE3EE17"/>
<evidence type="ECO:0000259" key="6">
    <source>
        <dbReference type="Pfam" id="PF02492"/>
    </source>
</evidence>
<dbReference type="Proteomes" id="UP001198182">
    <property type="component" value="Unassembled WGS sequence"/>
</dbReference>
<evidence type="ECO:0000256" key="5">
    <source>
        <dbReference type="ARBA" id="ARBA00049117"/>
    </source>
</evidence>
<dbReference type="InterPro" id="IPR003495">
    <property type="entry name" value="CobW/HypB/UreG_nucleotide-bd"/>
</dbReference>
<dbReference type="GO" id="GO:0000166">
    <property type="term" value="F:nucleotide binding"/>
    <property type="evidence" value="ECO:0007669"/>
    <property type="project" value="UniProtKB-KW"/>
</dbReference>
<comment type="caution">
    <text evidence="8">The sequence shown here is derived from an EMBL/GenBank/DDBJ whole genome shotgun (WGS) entry which is preliminary data.</text>
</comment>
<evidence type="ECO:0000256" key="4">
    <source>
        <dbReference type="ARBA" id="ARBA00034320"/>
    </source>
</evidence>
<evidence type="ECO:0000313" key="9">
    <source>
        <dbReference type="Proteomes" id="UP001198182"/>
    </source>
</evidence>
<protein>
    <submittedName>
        <fullName evidence="8">GTP-binding protein</fullName>
    </submittedName>
</protein>
<dbReference type="InterPro" id="IPR011629">
    <property type="entry name" value="CobW-like_C"/>
</dbReference>
<keyword evidence="9" id="KW-1185">Reference proteome</keyword>
<evidence type="ECO:0000259" key="7">
    <source>
        <dbReference type="Pfam" id="PF07683"/>
    </source>
</evidence>
<dbReference type="InterPro" id="IPR027417">
    <property type="entry name" value="P-loop_NTPase"/>
</dbReference>
<organism evidence="8 9">
    <name type="scientific">Hominifimenecus microfluidus</name>
    <dbReference type="NCBI Taxonomy" id="2885348"/>
    <lineage>
        <taxon>Bacteria</taxon>
        <taxon>Bacillati</taxon>
        <taxon>Bacillota</taxon>
        <taxon>Clostridia</taxon>
        <taxon>Lachnospirales</taxon>
        <taxon>Lachnospiraceae</taxon>
        <taxon>Hominifimenecus</taxon>
    </lineage>
</organism>
<dbReference type="Pfam" id="PF07683">
    <property type="entry name" value="CobW_C"/>
    <property type="match status" value="1"/>
</dbReference>
<keyword evidence="3" id="KW-0143">Chaperone</keyword>
<dbReference type="GO" id="GO:0005737">
    <property type="term" value="C:cytoplasm"/>
    <property type="evidence" value="ECO:0007669"/>
    <property type="project" value="TreeGrafter"/>
</dbReference>
<keyword evidence="1" id="KW-0547">Nucleotide-binding</keyword>
<feature type="domain" description="CobW/HypB/UreG nucleotide-binding" evidence="6">
    <location>
        <begin position="3"/>
        <end position="179"/>
    </location>
</feature>
<dbReference type="InterPro" id="IPR051316">
    <property type="entry name" value="Zinc-reg_GTPase_activator"/>
</dbReference>
<dbReference type="SUPFAM" id="SSF90002">
    <property type="entry name" value="Hypothetical protein YjiA, C-terminal domain"/>
    <property type="match status" value="1"/>
</dbReference>
<evidence type="ECO:0000256" key="1">
    <source>
        <dbReference type="ARBA" id="ARBA00022741"/>
    </source>
</evidence>
<evidence type="ECO:0000256" key="3">
    <source>
        <dbReference type="ARBA" id="ARBA00023186"/>
    </source>
</evidence>
<gene>
    <name evidence="8" type="ORF">LKD81_15300</name>
</gene>
<dbReference type="SUPFAM" id="SSF52540">
    <property type="entry name" value="P-loop containing nucleoside triphosphate hydrolases"/>
    <property type="match status" value="1"/>
</dbReference>
<dbReference type="PANTHER" id="PTHR13748:SF62">
    <property type="entry name" value="COBW DOMAIN-CONTAINING PROTEIN"/>
    <property type="match status" value="1"/>
</dbReference>
<evidence type="ECO:0000313" key="8">
    <source>
        <dbReference type="EMBL" id="MCC2232340.1"/>
    </source>
</evidence>
<keyword evidence="2" id="KW-0378">Hydrolase</keyword>
<dbReference type="Pfam" id="PF02492">
    <property type="entry name" value="cobW"/>
    <property type="match status" value="1"/>
</dbReference>
<comment type="catalytic activity">
    <reaction evidence="5">
        <text>GTP + H2O = GDP + phosphate + H(+)</text>
        <dbReference type="Rhea" id="RHEA:19669"/>
        <dbReference type="ChEBI" id="CHEBI:15377"/>
        <dbReference type="ChEBI" id="CHEBI:15378"/>
        <dbReference type="ChEBI" id="CHEBI:37565"/>
        <dbReference type="ChEBI" id="CHEBI:43474"/>
        <dbReference type="ChEBI" id="CHEBI:58189"/>
    </reaction>
    <physiologicalReaction direction="left-to-right" evidence="5">
        <dbReference type="Rhea" id="RHEA:19670"/>
    </physiologicalReaction>
</comment>
<accession>A0AAE3EE17</accession>
<dbReference type="GO" id="GO:0016787">
    <property type="term" value="F:hydrolase activity"/>
    <property type="evidence" value="ECO:0007669"/>
    <property type="project" value="UniProtKB-KW"/>
</dbReference>
<dbReference type="PANTHER" id="PTHR13748">
    <property type="entry name" value="COBW-RELATED"/>
    <property type="match status" value="1"/>
</dbReference>
<proteinExistence type="inferred from homology"/>
<evidence type="ECO:0000256" key="2">
    <source>
        <dbReference type="ARBA" id="ARBA00022801"/>
    </source>
</evidence>